<feature type="region of interest" description="Disordered" evidence="1">
    <location>
        <begin position="1"/>
        <end position="21"/>
    </location>
</feature>
<dbReference type="EMBL" id="CM009753">
    <property type="protein sequence ID" value="PUZ55467.1"/>
    <property type="molecule type" value="Genomic_DNA"/>
</dbReference>
<accession>A0A2T7DIT0</accession>
<protein>
    <submittedName>
        <fullName evidence="3">Uncharacterized protein</fullName>
    </submittedName>
</protein>
<keyword evidence="2" id="KW-0812">Transmembrane</keyword>
<dbReference type="AlphaFoldDB" id="A0A2T7DIT0"/>
<gene>
    <name evidence="3" type="ORF">GQ55_5G214100</name>
</gene>
<organism evidence="3 4">
    <name type="scientific">Panicum hallii var. hallii</name>
    <dbReference type="NCBI Taxonomy" id="1504633"/>
    <lineage>
        <taxon>Eukaryota</taxon>
        <taxon>Viridiplantae</taxon>
        <taxon>Streptophyta</taxon>
        <taxon>Embryophyta</taxon>
        <taxon>Tracheophyta</taxon>
        <taxon>Spermatophyta</taxon>
        <taxon>Magnoliopsida</taxon>
        <taxon>Liliopsida</taxon>
        <taxon>Poales</taxon>
        <taxon>Poaceae</taxon>
        <taxon>PACMAD clade</taxon>
        <taxon>Panicoideae</taxon>
        <taxon>Panicodae</taxon>
        <taxon>Paniceae</taxon>
        <taxon>Panicinae</taxon>
        <taxon>Panicum</taxon>
        <taxon>Panicum sect. Panicum</taxon>
    </lineage>
</organism>
<evidence type="ECO:0000313" key="4">
    <source>
        <dbReference type="Proteomes" id="UP000244336"/>
    </source>
</evidence>
<reference evidence="3 4" key="1">
    <citation type="submission" date="2018-04" db="EMBL/GenBank/DDBJ databases">
        <title>WGS assembly of Panicum hallii var. hallii HAL2.</title>
        <authorList>
            <person name="Lovell J."/>
            <person name="Jenkins J."/>
            <person name="Lowry D."/>
            <person name="Mamidi S."/>
            <person name="Sreedasyam A."/>
            <person name="Weng X."/>
            <person name="Barry K."/>
            <person name="Bonette J."/>
            <person name="Campitelli B."/>
            <person name="Daum C."/>
            <person name="Gordon S."/>
            <person name="Gould B."/>
            <person name="Lipzen A."/>
            <person name="MacQueen A."/>
            <person name="Palacio-Mejia J."/>
            <person name="Plott C."/>
            <person name="Shakirov E."/>
            <person name="Shu S."/>
            <person name="Yoshinaga Y."/>
            <person name="Zane M."/>
            <person name="Rokhsar D."/>
            <person name="Grimwood J."/>
            <person name="Schmutz J."/>
            <person name="Juenger T."/>
        </authorList>
    </citation>
    <scope>NUCLEOTIDE SEQUENCE [LARGE SCALE GENOMIC DNA]</scope>
    <source>
        <strain evidence="4">cv. HAL2</strain>
    </source>
</reference>
<evidence type="ECO:0000256" key="1">
    <source>
        <dbReference type="SAM" id="MobiDB-lite"/>
    </source>
</evidence>
<sequence length="69" mass="7700">MRRAGWSRTGRGNRRQGVPAGLPPCQYQAVPYRAHLFSLSAAAACFLAVLAAACRGRWRERPDRKLKMS</sequence>
<dbReference type="Proteomes" id="UP000244336">
    <property type="component" value="Chromosome 5"/>
</dbReference>
<keyword evidence="2" id="KW-1133">Transmembrane helix</keyword>
<evidence type="ECO:0000313" key="3">
    <source>
        <dbReference type="EMBL" id="PUZ55467.1"/>
    </source>
</evidence>
<name>A0A2T7DIT0_9POAL</name>
<keyword evidence="4" id="KW-1185">Reference proteome</keyword>
<keyword evidence="2" id="KW-0472">Membrane</keyword>
<feature type="transmembrane region" description="Helical" evidence="2">
    <location>
        <begin position="36"/>
        <end position="58"/>
    </location>
</feature>
<proteinExistence type="predicted"/>
<dbReference type="Gramene" id="PUZ55467">
    <property type="protein sequence ID" value="PUZ55467"/>
    <property type="gene ID" value="GQ55_5G214100"/>
</dbReference>
<evidence type="ECO:0000256" key="2">
    <source>
        <dbReference type="SAM" id="Phobius"/>
    </source>
</evidence>